<dbReference type="GO" id="GO:0004113">
    <property type="term" value="F:2',3'-cyclic-nucleotide 3'-phosphodiesterase activity"/>
    <property type="evidence" value="ECO:0007669"/>
    <property type="project" value="TreeGrafter"/>
</dbReference>
<dbReference type="GO" id="GO:0009187">
    <property type="term" value="P:cyclic nucleotide metabolic process"/>
    <property type="evidence" value="ECO:0007669"/>
    <property type="project" value="TreeGrafter"/>
</dbReference>
<dbReference type="PANTHER" id="PTHR28141:SF1">
    <property type="entry name" value="2',3'-CYCLIC-NUCLEOTIDE 3'-PHOSPHODIESTERASE"/>
    <property type="match status" value="1"/>
</dbReference>
<dbReference type="InterPro" id="IPR009097">
    <property type="entry name" value="Cyclic_Pdiesterase"/>
</dbReference>
<proteinExistence type="predicted"/>
<sequence length="214" mass="23264">MSGLSLWLSPPAASPLGDLITSLSDRYETVPFKAHATLVSDALVPGLPVAELVKRIGEAIARWKGDRAIQARALELRFSDVRQGQLSALLVLRAACSTIRLFHVAPREDVQCVLAALVPDAHLVALHETLLSSFSVPIPSPPTYFPHLSLVYGDLSPQTKEGIIQGMKERKQVQQKANGECRVAGEKGFKAEEVLLVRTSGSTDQWEILARVPL</sequence>
<dbReference type="EMBL" id="FMWP01000017">
    <property type="protein sequence ID" value="SCZ91939.1"/>
    <property type="molecule type" value="Genomic_DNA"/>
</dbReference>
<dbReference type="AlphaFoldDB" id="A0A2X0KFM7"/>
<dbReference type="Proteomes" id="UP000249723">
    <property type="component" value="Unassembled WGS sequence"/>
</dbReference>
<dbReference type="Gene3D" id="3.90.1140.10">
    <property type="entry name" value="Cyclic phosphodiesterase"/>
    <property type="match status" value="1"/>
</dbReference>
<protein>
    <submittedName>
        <fullName evidence="1">BZ3500_MvSof-1268-A1-R1_Chr5-3g08233 protein</fullName>
    </submittedName>
</protein>
<dbReference type="OrthoDB" id="514292at2759"/>
<name>A0A2X0KFM7_9BASI</name>
<dbReference type="STRING" id="289078.A0A2X0KFM7"/>
<dbReference type="Pfam" id="PF07823">
    <property type="entry name" value="CPDase"/>
    <property type="match status" value="1"/>
</dbReference>
<evidence type="ECO:0000313" key="2">
    <source>
        <dbReference type="Proteomes" id="UP000249723"/>
    </source>
</evidence>
<reference evidence="2" key="1">
    <citation type="submission" date="2016-10" db="EMBL/GenBank/DDBJ databases">
        <authorList>
            <person name="Jeantristanb JTB J.-T."/>
            <person name="Ricardo R."/>
        </authorList>
    </citation>
    <scope>NUCLEOTIDE SEQUENCE [LARGE SCALE GENOMIC DNA]</scope>
</reference>
<accession>A0A2X0KFM7</accession>
<dbReference type="InterPro" id="IPR012386">
    <property type="entry name" value="Cyclic-nucl_3Pdiesterase"/>
</dbReference>
<gene>
    <name evidence="1" type="ORF">BZ3500_MVSOF-1268-A1-R1_CHR5-3G08233</name>
</gene>
<dbReference type="SUPFAM" id="SSF55144">
    <property type="entry name" value="LigT-like"/>
    <property type="match status" value="1"/>
</dbReference>
<evidence type="ECO:0000313" key="1">
    <source>
        <dbReference type="EMBL" id="SCZ91939.1"/>
    </source>
</evidence>
<dbReference type="PANTHER" id="PTHR28141">
    <property type="entry name" value="2',3'-CYCLIC-NUCLEOTIDE 3'-PHOSPHODIESTERASE"/>
    <property type="match status" value="1"/>
</dbReference>
<keyword evidence="2" id="KW-1185">Reference proteome</keyword>
<organism evidence="1 2">
    <name type="scientific">Microbotryum saponariae</name>
    <dbReference type="NCBI Taxonomy" id="289078"/>
    <lineage>
        <taxon>Eukaryota</taxon>
        <taxon>Fungi</taxon>
        <taxon>Dikarya</taxon>
        <taxon>Basidiomycota</taxon>
        <taxon>Pucciniomycotina</taxon>
        <taxon>Microbotryomycetes</taxon>
        <taxon>Microbotryales</taxon>
        <taxon>Microbotryaceae</taxon>
        <taxon>Microbotryum</taxon>
    </lineage>
</organism>